<evidence type="ECO:0000313" key="3">
    <source>
        <dbReference type="Proteomes" id="UP000246702"/>
    </source>
</evidence>
<dbReference type="EMBL" id="MSFK01000028">
    <property type="protein sequence ID" value="PWY76028.1"/>
    <property type="molecule type" value="Genomic_DNA"/>
</dbReference>
<dbReference type="AlphaFoldDB" id="A0A317VT64"/>
<protein>
    <submittedName>
        <fullName evidence="2">Uncharacterized protein</fullName>
    </submittedName>
</protein>
<organism evidence="2 3">
    <name type="scientific">Aspergillus sclerotioniger CBS 115572</name>
    <dbReference type="NCBI Taxonomy" id="1450535"/>
    <lineage>
        <taxon>Eukaryota</taxon>
        <taxon>Fungi</taxon>
        <taxon>Dikarya</taxon>
        <taxon>Ascomycota</taxon>
        <taxon>Pezizomycotina</taxon>
        <taxon>Eurotiomycetes</taxon>
        <taxon>Eurotiomycetidae</taxon>
        <taxon>Eurotiales</taxon>
        <taxon>Aspergillaceae</taxon>
        <taxon>Aspergillus</taxon>
        <taxon>Aspergillus subgen. Circumdati</taxon>
    </lineage>
</organism>
<feature type="signal peptide" evidence="1">
    <location>
        <begin position="1"/>
        <end position="21"/>
    </location>
</feature>
<accession>A0A317VT64</accession>
<comment type="caution">
    <text evidence="2">The sequence shown here is derived from an EMBL/GenBank/DDBJ whole genome shotgun (WGS) entry which is preliminary data.</text>
</comment>
<feature type="chain" id="PRO_5016373703" evidence="1">
    <location>
        <begin position="22"/>
        <end position="155"/>
    </location>
</feature>
<gene>
    <name evidence="2" type="ORF">BO94DRAFT_538444</name>
</gene>
<dbReference type="GeneID" id="37114634"/>
<sequence length="155" mass="16853">MAYQRIMQALLGAAAVGLTHAAATPEMQKRSCSYTVRDTYCFTDGDAMDYRELTTTQLDGMVTSMHTMLDDMNAAAVTSKTLEYYYEGIVCGDDNQYTCDAAILVTTQSDGDIGTVMVLNGCMNSMPPVGRTRLVSMVESVSLSTVLLLMIVSRL</sequence>
<evidence type="ECO:0000256" key="1">
    <source>
        <dbReference type="SAM" id="SignalP"/>
    </source>
</evidence>
<keyword evidence="3" id="KW-1185">Reference proteome</keyword>
<dbReference type="RefSeq" id="XP_025464025.1">
    <property type="nucleotide sequence ID" value="XM_025612491.1"/>
</dbReference>
<dbReference type="Proteomes" id="UP000246702">
    <property type="component" value="Unassembled WGS sequence"/>
</dbReference>
<dbReference type="OrthoDB" id="10340393at2759"/>
<evidence type="ECO:0000313" key="2">
    <source>
        <dbReference type="EMBL" id="PWY76028.1"/>
    </source>
</evidence>
<keyword evidence="1" id="KW-0732">Signal</keyword>
<name>A0A317VT64_9EURO</name>
<reference evidence="2 3" key="1">
    <citation type="submission" date="2016-12" db="EMBL/GenBank/DDBJ databases">
        <title>The genomes of Aspergillus section Nigri reveals drivers in fungal speciation.</title>
        <authorList>
            <consortium name="DOE Joint Genome Institute"/>
            <person name="Vesth T.C."/>
            <person name="Nybo J."/>
            <person name="Theobald S."/>
            <person name="Brandl J."/>
            <person name="Frisvad J.C."/>
            <person name="Nielsen K.F."/>
            <person name="Lyhne E.K."/>
            <person name="Kogle M.E."/>
            <person name="Kuo A."/>
            <person name="Riley R."/>
            <person name="Clum A."/>
            <person name="Nolan M."/>
            <person name="Lipzen A."/>
            <person name="Salamov A."/>
            <person name="Henrissat B."/>
            <person name="Wiebenga A."/>
            <person name="De Vries R.P."/>
            <person name="Grigoriev I.V."/>
            <person name="Mortensen U.H."/>
            <person name="Andersen M.R."/>
            <person name="Baker S.E."/>
        </authorList>
    </citation>
    <scope>NUCLEOTIDE SEQUENCE [LARGE SCALE GENOMIC DNA]</scope>
    <source>
        <strain evidence="2 3">CBS 115572</strain>
    </source>
</reference>
<proteinExistence type="predicted"/>